<evidence type="ECO:0000256" key="2">
    <source>
        <dbReference type="ARBA" id="ARBA00012925"/>
    </source>
</evidence>
<feature type="binding site" evidence="7">
    <location>
        <position position="113"/>
    </location>
    <ligand>
        <name>Zn(2+)</name>
        <dbReference type="ChEBI" id="CHEBI:29105"/>
    </ligand>
</feature>
<proteinExistence type="inferred from homology"/>
<comment type="similarity">
    <text evidence="1">Belongs to the beta-class carbonic anhydrase family.</text>
</comment>
<dbReference type="RefSeq" id="WP_020818135.1">
    <property type="nucleotide sequence ID" value="NZ_JANF02000081.1"/>
</dbReference>
<dbReference type="InterPro" id="IPR036874">
    <property type="entry name" value="Carbonic_anhydrase_sf"/>
</dbReference>
<dbReference type="InterPro" id="IPR001765">
    <property type="entry name" value="Carbonic_anhydrase"/>
</dbReference>
<dbReference type="PANTHER" id="PTHR11002">
    <property type="entry name" value="CARBONIC ANHYDRASE"/>
    <property type="match status" value="1"/>
</dbReference>
<evidence type="ECO:0000256" key="3">
    <source>
        <dbReference type="ARBA" id="ARBA00022723"/>
    </source>
</evidence>
<protein>
    <recommendedName>
        <fullName evidence="2">carbonic anhydrase</fullName>
        <ecNumber evidence="2">4.2.1.1</ecNumber>
    </recommendedName>
</protein>
<accession>A0A8E0WQ79</accession>
<dbReference type="SMART" id="SM00947">
    <property type="entry name" value="Pro_CA"/>
    <property type="match status" value="1"/>
</dbReference>
<organism evidence="8 9">
    <name type="scientific">Sphingobium indicum F2</name>
    <dbReference type="NCBI Taxonomy" id="1450518"/>
    <lineage>
        <taxon>Bacteria</taxon>
        <taxon>Pseudomonadati</taxon>
        <taxon>Pseudomonadota</taxon>
        <taxon>Alphaproteobacteria</taxon>
        <taxon>Sphingomonadales</taxon>
        <taxon>Sphingomonadaceae</taxon>
        <taxon>Sphingobium</taxon>
    </lineage>
</organism>
<evidence type="ECO:0000313" key="9">
    <source>
        <dbReference type="Proteomes" id="UP000028135"/>
    </source>
</evidence>
<feature type="binding site" evidence="7">
    <location>
        <position position="57"/>
    </location>
    <ligand>
        <name>Zn(2+)</name>
        <dbReference type="ChEBI" id="CHEBI:29105"/>
    </ligand>
</feature>
<dbReference type="GO" id="GO:0008270">
    <property type="term" value="F:zinc ion binding"/>
    <property type="evidence" value="ECO:0007669"/>
    <property type="project" value="InterPro"/>
</dbReference>
<keyword evidence="5" id="KW-0456">Lyase</keyword>
<dbReference type="GO" id="GO:0015976">
    <property type="term" value="P:carbon utilization"/>
    <property type="evidence" value="ECO:0007669"/>
    <property type="project" value="InterPro"/>
</dbReference>
<feature type="binding site" evidence="7">
    <location>
        <position position="116"/>
    </location>
    <ligand>
        <name>Zn(2+)</name>
        <dbReference type="ChEBI" id="CHEBI:29105"/>
    </ligand>
</feature>
<comment type="catalytic activity">
    <reaction evidence="6">
        <text>hydrogencarbonate + H(+) = CO2 + H2O</text>
        <dbReference type="Rhea" id="RHEA:10748"/>
        <dbReference type="ChEBI" id="CHEBI:15377"/>
        <dbReference type="ChEBI" id="CHEBI:15378"/>
        <dbReference type="ChEBI" id="CHEBI:16526"/>
        <dbReference type="ChEBI" id="CHEBI:17544"/>
        <dbReference type="EC" id="4.2.1.1"/>
    </reaction>
</comment>
<dbReference type="GO" id="GO:0004089">
    <property type="term" value="F:carbonate dehydratase activity"/>
    <property type="evidence" value="ECO:0007669"/>
    <property type="project" value="UniProtKB-EC"/>
</dbReference>
<feature type="binding site" evidence="7">
    <location>
        <position position="59"/>
    </location>
    <ligand>
        <name>Zn(2+)</name>
        <dbReference type="ChEBI" id="CHEBI:29105"/>
    </ligand>
</feature>
<comment type="cofactor">
    <cofactor evidence="7">
        <name>Zn(2+)</name>
        <dbReference type="ChEBI" id="CHEBI:29105"/>
    </cofactor>
    <text evidence="7">Binds 1 zinc ion per subunit.</text>
</comment>
<gene>
    <name evidence="8" type="ORF">AL00_17260</name>
</gene>
<name>A0A8E0WQ79_9SPHN</name>
<evidence type="ECO:0000256" key="1">
    <source>
        <dbReference type="ARBA" id="ARBA00006217"/>
    </source>
</evidence>
<dbReference type="PROSITE" id="PS00704">
    <property type="entry name" value="PROK_CO2_ANHYDRASE_1"/>
    <property type="match status" value="1"/>
</dbReference>
<keyword evidence="3 7" id="KW-0479">Metal-binding</keyword>
<reference evidence="8 9" key="1">
    <citation type="submission" date="2014-05" db="EMBL/GenBank/DDBJ databases">
        <title>Genome Announcement of Sphingobium lucknowense F2.</title>
        <authorList>
            <person name="Lal R."/>
            <person name="Negi V."/>
            <person name="Lata P."/>
            <person name="Sangwan N."/>
            <person name="Gupta S.K."/>
            <person name="Rao D.L.N."/>
            <person name="Das S."/>
        </authorList>
    </citation>
    <scope>NUCLEOTIDE SEQUENCE [LARGE SCALE GENOMIC DNA]</scope>
    <source>
        <strain evidence="8 9">F2</strain>
    </source>
</reference>
<evidence type="ECO:0000256" key="5">
    <source>
        <dbReference type="ARBA" id="ARBA00023239"/>
    </source>
</evidence>
<evidence type="ECO:0000313" key="8">
    <source>
        <dbReference type="EMBL" id="KER35326.1"/>
    </source>
</evidence>
<dbReference type="EMBL" id="JANF02000081">
    <property type="protein sequence ID" value="KER35326.1"/>
    <property type="molecule type" value="Genomic_DNA"/>
</dbReference>
<dbReference type="AlphaFoldDB" id="A0A8E0WQ79"/>
<evidence type="ECO:0000256" key="7">
    <source>
        <dbReference type="PIRSR" id="PIRSR601765-1"/>
    </source>
</evidence>
<dbReference type="InterPro" id="IPR015892">
    <property type="entry name" value="Carbonic_anhydrase_CS"/>
</dbReference>
<dbReference type="Pfam" id="PF00484">
    <property type="entry name" value="Pro_CA"/>
    <property type="match status" value="1"/>
</dbReference>
<dbReference type="Gene3D" id="3.40.1050.10">
    <property type="entry name" value="Carbonic anhydrase"/>
    <property type="match status" value="1"/>
</dbReference>
<comment type="caution">
    <text evidence="8">The sequence shown here is derived from an EMBL/GenBank/DDBJ whole genome shotgun (WGS) entry which is preliminary data.</text>
</comment>
<dbReference type="PANTHER" id="PTHR11002:SF76">
    <property type="entry name" value="CARBONIC ANHYDRASE"/>
    <property type="match status" value="1"/>
</dbReference>
<dbReference type="SUPFAM" id="SSF53056">
    <property type="entry name" value="beta-carbonic anhydrase, cab"/>
    <property type="match status" value="1"/>
</dbReference>
<evidence type="ECO:0000256" key="6">
    <source>
        <dbReference type="ARBA" id="ARBA00048348"/>
    </source>
</evidence>
<dbReference type="Proteomes" id="UP000028135">
    <property type="component" value="Unassembled WGS sequence"/>
</dbReference>
<evidence type="ECO:0000256" key="4">
    <source>
        <dbReference type="ARBA" id="ARBA00022833"/>
    </source>
</evidence>
<keyword evidence="4 7" id="KW-0862">Zinc</keyword>
<dbReference type="EC" id="4.2.1.1" evidence="2"/>
<dbReference type="CDD" id="cd00883">
    <property type="entry name" value="beta_CA_cladeA"/>
    <property type="match status" value="1"/>
</dbReference>
<sequence length="204" mass="22359">MRHDVKDPSLEIKQGGEDLSCLLARNLEWASSKTRDDPNFFSRLVGQQHPRYFWIGCSDSRVPATEIVDLDPGEMFVHRNIANLAVADDPNFAAALLFAVDVLQVQHVLVVGHYGCGGIQAAMAPETHDAVGEWLAPIRSLHHETADAHQLCEQNIIAQVSALARNPIVCGAWKRGARLTLHGWVYAIGDGLLRTICGPITNPL</sequence>